<feature type="region of interest" description="Disordered" evidence="1">
    <location>
        <begin position="143"/>
        <end position="206"/>
    </location>
</feature>
<reference evidence="2" key="1">
    <citation type="submission" date="2018-03" db="EMBL/GenBank/DDBJ databases">
        <title>Draft genome sequences of Megaviruse, new member of the family Mimiviridae isolated from water in Shanghai, China.</title>
        <authorList>
            <person name="Xia Y."/>
        </authorList>
    </citation>
    <scope>NUCLEOTIDE SEQUENCE</scope>
    <source>
        <strain evidence="2">SH</strain>
    </source>
</reference>
<organism evidence="2">
    <name type="scientific">Megavirus baoshan</name>
    <dbReference type="NCBI Taxonomy" id="2496520"/>
    <lineage>
        <taxon>Viruses</taxon>
        <taxon>Varidnaviria</taxon>
        <taxon>Bamfordvirae</taxon>
        <taxon>Nucleocytoviricota</taxon>
        <taxon>Megaviricetes</taxon>
        <taxon>Imitervirales</taxon>
        <taxon>Mimiviridae</taxon>
        <taxon>Megamimivirinae</taxon>
        <taxon>Megavirus</taxon>
        <taxon>Megavirus baoshanense</taxon>
    </lineage>
</organism>
<name>A0A3Q8U848_9VIRU</name>
<dbReference type="GeneID" id="80526226"/>
<dbReference type="KEGG" id="vg:80526226"/>
<evidence type="ECO:0000256" key="1">
    <source>
        <dbReference type="SAM" id="MobiDB-lite"/>
    </source>
</evidence>
<dbReference type="EMBL" id="MH046811">
    <property type="protein sequence ID" value="AZL89425.1"/>
    <property type="molecule type" value="Genomic_DNA"/>
</dbReference>
<proteinExistence type="predicted"/>
<evidence type="ECO:0000313" key="2">
    <source>
        <dbReference type="EMBL" id="AZL89425.1"/>
    </source>
</evidence>
<accession>A0A3Q8U848</accession>
<feature type="compositionally biased region" description="Low complexity" evidence="1">
    <location>
        <begin position="149"/>
        <end position="206"/>
    </location>
</feature>
<protein>
    <submittedName>
        <fullName evidence="2">Uncharacterized protein</fullName>
    </submittedName>
</protein>
<sequence length="227" mass="25612">MSGHFTRKMYDGCAAQQDIKQSTNPLELIMDVNKYVHCNNICKPAREYPPNGALLVDVESSLWGIDKLASRCDSAKHPFCGPNGCLLTNDPRVRQHTTPYACERGQSGDNAVITTNMRMPQHPGYTVPNTNICNTHNGYYSNPNLKPIHNSQQPVQHSQQPIQHSQKPVYHSQPVQYSQQPVQHSQQPVSYSQQPVQYSQQPVQHSQQRILPNIRNQQVVHNGSAVR</sequence>
<dbReference type="RefSeq" id="YP_010788931.1">
    <property type="nucleotide sequence ID" value="NC_075367.1"/>
</dbReference>